<dbReference type="GO" id="GO:0046872">
    <property type="term" value="F:metal ion binding"/>
    <property type="evidence" value="ECO:0007669"/>
    <property type="project" value="UniProtKB-KW"/>
</dbReference>
<dbReference type="RefSeq" id="WP_186641806.1">
    <property type="nucleotide sequence ID" value="NZ_JABWQX020000001.1"/>
</dbReference>
<evidence type="ECO:0000313" key="5">
    <source>
        <dbReference type="Proteomes" id="UP000659438"/>
    </source>
</evidence>
<gene>
    <name evidence="4" type="ORF">HU742_003030</name>
    <name evidence="3" type="ORF">HU742_25090</name>
</gene>
<name>A0A923FTF4_9PSED</name>
<sequence>MQIFNVQGMSCGHCVKAITQALQTKDAGAEVKIDLGAKTVEVESKLSSEAVIEAIQEEGYEVRPLETF</sequence>
<proteinExistence type="predicted"/>
<dbReference type="AlphaFoldDB" id="A0A923FTF4"/>
<reference evidence="3 5" key="1">
    <citation type="journal article" date="2020" name="Microorganisms">
        <title>Reliable Identification of Environmental Pseudomonas Isolates Using the rpoD Gene.</title>
        <authorList>
            <consortium name="The Broad Institute Genome Sequencing Platform"/>
            <person name="Girard L."/>
            <person name="Lood C."/>
            <person name="Rokni-Zadeh H."/>
            <person name="van Noort V."/>
            <person name="Lavigne R."/>
            <person name="De Mot R."/>
        </authorList>
    </citation>
    <scope>NUCLEOTIDE SEQUENCE</scope>
    <source>
        <strain evidence="3 5">SWRI102</strain>
    </source>
</reference>
<reference evidence="3" key="2">
    <citation type="submission" date="2020-07" db="EMBL/GenBank/DDBJ databases">
        <authorList>
            <person name="Lood C."/>
            <person name="Girard L."/>
        </authorList>
    </citation>
    <scope>NUCLEOTIDE SEQUENCE</scope>
    <source>
        <strain evidence="3">SWRI102</strain>
    </source>
</reference>
<dbReference type="PROSITE" id="PS01047">
    <property type="entry name" value="HMA_1"/>
    <property type="match status" value="1"/>
</dbReference>
<keyword evidence="5" id="KW-1185">Reference proteome</keyword>
<evidence type="ECO:0000259" key="2">
    <source>
        <dbReference type="PROSITE" id="PS50846"/>
    </source>
</evidence>
<comment type="caution">
    <text evidence="3">The sequence shown here is derived from an EMBL/GenBank/DDBJ whole genome shotgun (WGS) entry which is preliminary data.</text>
</comment>
<dbReference type="InterPro" id="IPR006121">
    <property type="entry name" value="HMA_dom"/>
</dbReference>
<dbReference type="PROSITE" id="PS50846">
    <property type="entry name" value="HMA_2"/>
    <property type="match status" value="1"/>
</dbReference>
<evidence type="ECO:0000313" key="3">
    <source>
        <dbReference type="EMBL" id="MBC3398496.1"/>
    </source>
</evidence>
<protein>
    <submittedName>
        <fullName evidence="4">Cation transporter</fullName>
    </submittedName>
    <submittedName>
        <fullName evidence="3">Heavy-metal-associated domain-containing protein</fullName>
    </submittedName>
</protein>
<dbReference type="InterPro" id="IPR017969">
    <property type="entry name" value="Heavy-metal-associated_CS"/>
</dbReference>
<dbReference type="InterPro" id="IPR036163">
    <property type="entry name" value="HMA_dom_sf"/>
</dbReference>
<feature type="domain" description="HMA" evidence="2">
    <location>
        <begin position="1"/>
        <end position="63"/>
    </location>
</feature>
<reference evidence="4" key="3">
    <citation type="submission" date="2021-06" db="EMBL/GenBank/DDBJ databases">
        <title>Updating the genus Pseudomonas: Description of 43 new species and partition of the Pseudomonas putida group.</title>
        <authorList>
            <person name="Girard L."/>
            <person name="Lood C."/>
            <person name="Vandamme P."/>
            <person name="Rokni-Zadeh H."/>
            <person name="Van Noort V."/>
            <person name="Hofte M."/>
            <person name="Lavigne R."/>
            <person name="De Mot R."/>
        </authorList>
    </citation>
    <scope>NUCLEOTIDE SEQUENCE</scope>
    <source>
        <strain evidence="4">SWRI102</strain>
    </source>
</reference>
<evidence type="ECO:0000256" key="1">
    <source>
        <dbReference type="ARBA" id="ARBA00022723"/>
    </source>
</evidence>
<accession>A0A923FTF4</accession>
<dbReference type="Pfam" id="PF00403">
    <property type="entry name" value="HMA"/>
    <property type="match status" value="1"/>
</dbReference>
<organism evidence="3">
    <name type="scientific">Pseudomonas marvdashtae</name>
    <dbReference type="NCBI Taxonomy" id="2745500"/>
    <lineage>
        <taxon>Bacteria</taxon>
        <taxon>Pseudomonadati</taxon>
        <taxon>Pseudomonadota</taxon>
        <taxon>Gammaproteobacteria</taxon>
        <taxon>Pseudomonadales</taxon>
        <taxon>Pseudomonadaceae</taxon>
        <taxon>Pseudomonas</taxon>
    </lineage>
</organism>
<dbReference type="SUPFAM" id="SSF55008">
    <property type="entry name" value="HMA, heavy metal-associated domain"/>
    <property type="match status" value="1"/>
</dbReference>
<dbReference type="Proteomes" id="UP000659438">
    <property type="component" value="Unassembled WGS sequence"/>
</dbReference>
<dbReference type="EMBL" id="JABWQX020000001">
    <property type="protein sequence ID" value="MBV4550120.1"/>
    <property type="molecule type" value="Genomic_DNA"/>
</dbReference>
<evidence type="ECO:0000313" key="4">
    <source>
        <dbReference type="EMBL" id="MBV4550120.1"/>
    </source>
</evidence>
<dbReference type="EMBL" id="JABWQX010000017">
    <property type="protein sequence ID" value="MBC3398496.1"/>
    <property type="molecule type" value="Genomic_DNA"/>
</dbReference>
<dbReference type="CDD" id="cd00371">
    <property type="entry name" value="HMA"/>
    <property type="match status" value="1"/>
</dbReference>
<keyword evidence="1" id="KW-0479">Metal-binding</keyword>
<dbReference type="Gene3D" id="3.30.70.100">
    <property type="match status" value="1"/>
</dbReference>